<dbReference type="PRINTS" id="PR00359">
    <property type="entry name" value="BP450"/>
</dbReference>
<comment type="similarity">
    <text evidence="1">Belongs to the cytochrome P450 family.</text>
</comment>
<organism evidence="7 8">
    <name type="scientific">Nocardia jiangsuensis</name>
    <dbReference type="NCBI Taxonomy" id="1691563"/>
    <lineage>
        <taxon>Bacteria</taxon>
        <taxon>Bacillati</taxon>
        <taxon>Actinomycetota</taxon>
        <taxon>Actinomycetes</taxon>
        <taxon>Mycobacteriales</taxon>
        <taxon>Nocardiaceae</taxon>
        <taxon>Nocardia</taxon>
    </lineage>
</organism>
<evidence type="ECO:0000256" key="6">
    <source>
        <dbReference type="ARBA" id="ARBA00023033"/>
    </source>
</evidence>
<keyword evidence="8" id="KW-1185">Reference proteome</keyword>
<comment type="caution">
    <text evidence="7">The sequence shown here is derived from an EMBL/GenBank/DDBJ whole genome shotgun (WGS) entry which is preliminary data.</text>
</comment>
<dbReference type="SUPFAM" id="SSF48264">
    <property type="entry name" value="Cytochrome P450"/>
    <property type="match status" value="1"/>
</dbReference>
<keyword evidence="6" id="KW-0503">Monooxygenase</keyword>
<evidence type="ECO:0000256" key="4">
    <source>
        <dbReference type="ARBA" id="ARBA00023002"/>
    </source>
</evidence>
<evidence type="ECO:0000256" key="5">
    <source>
        <dbReference type="ARBA" id="ARBA00023004"/>
    </source>
</evidence>
<reference evidence="8" key="1">
    <citation type="journal article" date="2019" name="Int. J. Syst. Evol. Microbiol.">
        <title>The Global Catalogue of Microorganisms (GCM) 10K type strain sequencing project: providing services to taxonomists for standard genome sequencing and annotation.</title>
        <authorList>
            <consortium name="The Broad Institute Genomics Platform"/>
            <consortium name="The Broad Institute Genome Sequencing Center for Infectious Disease"/>
            <person name="Wu L."/>
            <person name="Ma J."/>
        </authorList>
    </citation>
    <scope>NUCLEOTIDE SEQUENCE [LARGE SCALE GENOMIC DNA]</scope>
    <source>
        <strain evidence="8">CGMCC 4.7330</strain>
    </source>
</reference>
<dbReference type="RefSeq" id="WP_378610840.1">
    <property type="nucleotide sequence ID" value="NZ_JBHSAX010000003.1"/>
</dbReference>
<keyword evidence="4" id="KW-0560">Oxidoreductase</keyword>
<dbReference type="InterPro" id="IPR036396">
    <property type="entry name" value="Cyt_P450_sf"/>
</dbReference>
<evidence type="ECO:0000313" key="7">
    <source>
        <dbReference type="EMBL" id="MFC3961083.1"/>
    </source>
</evidence>
<dbReference type="EMBL" id="JBHSAX010000003">
    <property type="protein sequence ID" value="MFC3961083.1"/>
    <property type="molecule type" value="Genomic_DNA"/>
</dbReference>
<dbReference type="InterPro" id="IPR002397">
    <property type="entry name" value="Cyt_P450_B"/>
</dbReference>
<keyword evidence="2" id="KW-0349">Heme</keyword>
<evidence type="ECO:0000313" key="8">
    <source>
        <dbReference type="Proteomes" id="UP001595696"/>
    </source>
</evidence>
<dbReference type="PANTHER" id="PTHR46696">
    <property type="entry name" value="P450, PUTATIVE (EUROFUNG)-RELATED"/>
    <property type="match status" value="1"/>
</dbReference>
<dbReference type="Proteomes" id="UP001595696">
    <property type="component" value="Unassembled WGS sequence"/>
</dbReference>
<evidence type="ECO:0000256" key="1">
    <source>
        <dbReference type="ARBA" id="ARBA00010617"/>
    </source>
</evidence>
<dbReference type="PANTHER" id="PTHR46696:SF1">
    <property type="entry name" value="CYTOCHROME P450 YJIB-RELATED"/>
    <property type="match status" value="1"/>
</dbReference>
<dbReference type="Gene3D" id="1.10.630.10">
    <property type="entry name" value="Cytochrome P450"/>
    <property type="match status" value="1"/>
</dbReference>
<gene>
    <name evidence="7" type="ORF">ACFO0B_03675</name>
</gene>
<evidence type="ECO:0000256" key="3">
    <source>
        <dbReference type="ARBA" id="ARBA00022723"/>
    </source>
</evidence>
<sequence>MTHSEPRSRADAVPLVGPRFHTDPQRHYAELRAEHGPVVPVELPGDIPAWLVIGYRELHQVITDTAMFPRDVSLWNQWPHVPDDWPLLPMVGRHFTSPEQSRRHSAVVELALESVDAFALRNSAENLADRLIDGFCGHGRADLVADFAELVPALVLAWMLGFPADAGDKLARIMKAMADGGADAQSAHVGFAEQVGHLLARARAHPGTDFASLLLAHPDAFTDDEEYVLVLMAVMLAGHLTTADWLSNTVRLMLTDDRFAAALGAGRHSVGQAMNEVLWEDTPSQILCGRWAARDTRLADRVIRAGDLLMLGLAGANADPHIRQHIDGTVGEDPVYSGNQAHFSFGHGTHRCPYAAQQIAEIIARTAIEVLLDRLPDLDLAVPAAALTRRPSPFLRGTTALPVRFTPVPAIGAVR</sequence>
<proteinExistence type="inferred from homology"/>
<accession>A0ABV8DMM0</accession>
<evidence type="ECO:0000256" key="2">
    <source>
        <dbReference type="ARBA" id="ARBA00022617"/>
    </source>
</evidence>
<keyword evidence="5" id="KW-0408">Iron</keyword>
<name>A0ABV8DMM0_9NOCA</name>
<protein>
    <submittedName>
        <fullName evidence="7">Cytochrome P450</fullName>
    </submittedName>
</protein>
<keyword evidence="3" id="KW-0479">Metal-binding</keyword>